<accession>A0A813GPU1</accession>
<organism evidence="2 5">
    <name type="scientific">Polarella glacialis</name>
    <name type="common">Dinoflagellate</name>
    <dbReference type="NCBI Taxonomy" id="89957"/>
    <lineage>
        <taxon>Eukaryota</taxon>
        <taxon>Sar</taxon>
        <taxon>Alveolata</taxon>
        <taxon>Dinophyceae</taxon>
        <taxon>Suessiales</taxon>
        <taxon>Suessiaceae</taxon>
        <taxon>Polarella</taxon>
    </lineage>
</organism>
<sequence length="107" mass="11508">MVRAVSQLLPPPSTPASPGIAGNGQPQAAGNNTSRNSRPLSPKSKRLMAARTDDAIDTSSVKSWQQVQDSLTALPVAKLKELPQARLITPIPRSPQMKVDKLLIYLK</sequence>
<reference evidence="2" key="1">
    <citation type="submission" date="2021-02" db="EMBL/GenBank/DDBJ databases">
        <authorList>
            <person name="Dougan E. K."/>
            <person name="Rhodes N."/>
            <person name="Thang M."/>
            <person name="Chan C."/>
        </authorList>
    </citation>
    <scope>NUCLEOTIDE SEQUENCE</scope>
</reference>
<evidence type="ECO:0000313" key="4">
    <source>
        <dbReference type="EMBL" id="CAE8696829.1"/>
    </source>
</evidence>
<evidence type="ECO:0000313" key="2">
    <source>
        <dbReference type="EMBL" id="CAE8626108.1"/>
    </source>
</evidence>
<keyword evidence="5" id="KW-1185">Reference proteome</keyword>
<gene>
    <name evidence="2" type="ORF">PGLA1383_LOCUS43076</name>
    <name evidence="3" type="ORF">PGLA2088_LOCUS13671</name>
    <name evidence="4" type="ORF">PGLA2088_LOCUS30012</name>
</gene>
<evidence type="ECO:0000313" key="3">
    <source>
        <dbReference type="EMBL" id="CAE8659145.1"/>
    </source>
</evidence>
<evidence type="ECO:0000256" key="1">
    <source>
        <dbReference type="SAM" id="MobiDB-lite"/>
    </source>
</evidence>
<protein>
    <submittedName>
        <fullName evidence="2">Uncharacterized protein</fullName>
    </submittedName>
</protein>
<proteinExistence type="predicted"/>
<evidence type="ECO:0000313" key="5">
    <source>
        <dbReference type="Proteomes" id="UP000654075"/>
    </source>
</evidence>
<feature type="region of interest" description="Disordered" evidence="1">
    <location>
        <begin position="1"/>
        <end position="45"/>
    </location>
</feature>
<name>A0A813GPU1_POLGL</name>
<comment type="caution">
    <text evidence="2">The sequence shown here is derived from an EMBL/GenBank/DDBJ whole genome shotgun (WGS) entry which is preliminary data.</text>
</comment>
<dbReference type="EMBL" id="CAJNNW010016424">
    <property type="protein sequence ID" value="CAE8659145.1"/>
    <property type="molecule type" value="Genomic_DNA"/>
</dbReference>
<feature type="compositionally biased region" description="Polar residues" evidence="1">
    <location>
        <begin position="24"/>
        <end position="39"/>
    </location>
</feature>
<dbReference type="EMBL" id="CAJNNV010028904">
    <property type="protein sequence ID" value="CAE8626108.1"/>
    <property type="molecule type" value="Genomic_DNA"/>
</dbReference>
<dbReference type="AlphaFoldDB" id="A0A813GPU1"/>
<dbReference type="Proteomes" id="UP000654075">
    <property type="component" value="Unassembled WGS sequence"/>
</dbReference>
<dbReference type="Proteomes" id="UP000626109">
    <property type="component" value="Unassembled WGS sequence"/>
</dbReference>
<dbReference type="EMBL" id="CAJNNW010028587">
    <property type="protein sequence ID" value="CAE8696829.1"/>
    <property type="molecule type" value="Genomic_DNA"/>
</dbReference>